<evidence type="ECO:0000313" key="2">
    <source>
        <dbReference type="Proteomes" id="UP000324800"/>
    </source>
</evidence>
<reference evidence="1 2" key="1">
    <citation type="submission" date="2019-03" db="EMBL/GenBank/DDBJ databases">
        <title>Single cell metagenomics reveals metabolic interactions within the superorganism composed of flagellate Streblomastix strix and complex community of Bacteroidetes bacteria on its surface.</title>
        <authorList>
            <person name="Treitli S.C."/>
            <person name="Kolisko M."/>
            <person name="Husnik F."/>
            <person name="Keeling P."/>
            <person name="Hampl V."/>
        </authorList>
    </citation>
    <scope>NUCLEOTIDE SEQUENCE [LARGE SCALE GENOMIC DNA]</scope>
    <source>
        <strain evidence="1">ST1C</strain>
    </source>
</reference>
<proteinExistence type="predicted"/>
<organism evidence="1 2">
    <name type="scientific">Streblomastix strix</name>
    <dbReference type="NCBI Taxonomy" id="222440"/>
    <lineage>
        <taxon>Eukaryota</taxon>
        <taxon>Metamonada</taxon>
        <taxon>Preaxostyla</taxon>
        <taxon>Oxymonadida</taxon>
        <taxon>Streblomastigidae</taxon>
        <taxon>Streblomastix</taxon>
    </lineage>
</organism>
<accession>A0A5J4VQ62</accession>
<sequence length="274" mass="31153">MIFLAQSETTDQEQVIRCQTQTQWARRRSSIFEKTLTPNPSVCRWLLDIISKDEHMVKESPHFVLSENQLIQVICYTFDVPESQKQFNSNITDALFIKSSGDDNVILLGGGGTKPIFEFSRSIDDSNYMKKTGQNLQLIQGYLRKDGEDNEEVSEDNDDYISRGYAESKYVGIQNQQQINGTKSFYDNITVNGFIKKGYTNQPVPLANVSTKPLSEFSSSRSADDSNYVKKTGQETQTFEGNLIISGSEISFANHQPFQQITKQEGYYGFVQKY</sequence>
<dbReference type="AlphaFoldDB" id="A0A5J4VQ62"/>
<evidence type="ECO:0000313" key="1">
    <source>
        <dbReference type="EMBL" id="KAA6384489.1"/>
    </source>
</evidence>
<name>A0A5J4VQ62_9EUKA</name>
<protein>
    <submittedName>
        <fullName evidence="1">Uncharacterized protein</fullName>
    </submittedName>
</protein>
<gene>
    <name evidence="1" type="ORF">EZS28_019985</name>
</gene>
<dbReference type="Proteomes" id="UP000324800">
    <property type="component" value="Unassembled WGS sequence"/>
</dbReference>
<comment type="caution">
    <text evidence="1">The sequence shown here is derived from an EMBL/GenBank/DDBJ whole genome shotgun (WGS) entry which is preliminary data.</text>
</comment>
<dbReference type="EMBL" id="SNRW01005733">
    <property type="protein sequence ID" value="KAA6384489.1"/>
    <property type="molecule type" value="Genomic_DNA"/>
</dbReference>